<dbReference type="Proteomes" id="UP000234206">
    <property type="component" value="Unassembled WGS sequence"/>
</dbReference>
<feature type="compositionally biased region" description="Low complexity" evidence="1">
    <location>
        <begin position="474"/>
        <end position="504"/>
    </location>
</feature>
<dbReference type="RefSeq" id="WP_070705054.1">
    <property type="nucleotide sequence ID" value="NZ_PKIZ01000003.1"/>
</dbReference>
<name>A0A2I1PCU3_9MICO</name>
<evidence type="ECO:0000313" key="2">
    <source>
        <dbReference type="EMBL" id="PKZ42447.1"/>
    </source>
</evidence>
<dbReference type="InterPro" id="IPR011009">
    <property type="entry name" value="Kinase-like_dom_sf"/>
</dbReference>
<reference evidence="2 3" key="1">
    <citation type="submission" date="2017-12" db="EMBL/GenBank/DDBJ databases">
        <title>Phylogenetic diversity of female urinary microbiome.</title>
        <authorList>
            <person name="Thomas-White K."/>
            <person name="Wolfe A.J."/>
        </authorList>
    </citation>
    <scope>NUCLEOTIDE SEQUENCE [LARGE SCALE GENOMIC DNA]</scope>
    <source>
        <strain evidence="2 3">UMB1298</strain>
    </source>
</reference>
<feature type="compositionally biased region" description="Pro residues" evidence="1">
    <location>
        <begin position="426"/>
        <end position="437"/>
    </location>
</feature>
<keyword evidence="3" id="KW-1185">Reference proteome</keyword>
<dbReference type="SUPFAM" id="SSF56112">
    <property type="entry name" value="Protein kinase-like (PK-like)"/>
    <property type="match status" value="1"/>
</dbReference>
<comment type="caution">
    <text evidence="2">The sequence shown here is derived from an EMBL/GenBank/DDBJ whole genome shotgun (WGS) entry which is preliminary data.</text>
</comment>
<dbReference type="EMBL" id="PKIZ01000003">
    <property type="protein sequence ID" value="PKZ42447.1"/>
    <property type="molecule type" value="Genomic_DNA"/>
</dbReference>
<sequence>MPALQPGDIVNGRYELLHPGSPVPGVERWIGRDTTLHRHVDLWITPDDHPLAAAAQDAARRAALVEDGRLPRVLDIGVEDGLQWVVTQHDARSRSLVELVEEGPLPAHEARRLVGEAALALELARRHGVHHLALTPESLRRDADGGVVVTGLGLAAALAGTDSLDADRAAQRDTRGLLALLHAGLTGTWGGDTASALPRAERDGLGVVRPSEVVDHVPHDLDELCSHLGLGGHPVLNGQEVRTPGELAEVLAPWNSSTVPGRGRRRDRGAASDTTRAVPAAGAVTTAVPAAGPEQSGSTPEETTADAPTTTIPVVGAAAASAAASGQASSASGPEATGAAAGEAVDAEAPEATHTDGTEEGPQDRPAAAAAGGTGGPGRTQLLVAGLGALGAAAALALLALGAPHLLGGDDAEDSAAPTSTTQPGSPAPAEPAPEDTPTPTASSPQDVTPSPDDTTGQGDEPSPDSGTPSQTDGPTGTEPADTATDGDTPTPTTQDTASDSPEPTTAPAPTPTTPSPEAPESPTTTRETRPSPSESPSASAPSSEGSAPGKPYRLHGIIGYDPFHDGDEHTDWTHRINNPATDLAWSTHKYDHPPFGGYTDALGLRVDLGDLRTVHAVDIGMPQGDWTYEVRVGPSQDVGRAVTIGGRRGGGDVTWTAEKPVQGRYVFVWFTGTGQGPDGKWSAQLKDITVR</sequence>
<evidence type="ECO:0000256" key="1">
    <source>
        <dbReference type="SAM" id="MobiDB-lite"/>
    </source>
</evidence>
<feature type="region of interest" description="Disordered" evidence="1">
    <location>
        <begin position="254"/>
        <end position="307"/>
    </location>
</feature>
<protein>
    <recommendedName>
        <fullName evidence="4">Protein kinase domain-containing protein</fullName>
    </recommendedName>
</protein>
<dbReference type="AlphaFoldDB" id="A0A2I1PCU3"/>
<feature type="compositionally biased region" description="Low complexity" evidence="1">
    <location>
        <begin position="271"/>
        <end position="307"/>
    </location>
</feature>
<feature type="compositionally biased region" description="Polar residues" evidence="1">
    <location>
        <begin position="446"/>
        <end position="458"/>
    </location>
</feature>
<feature type="compositionally biased region" description="Low complexity" evidence="1">
    <location>
        <begin position="326"/>
        <end position="344"/>
    </location>
</feature>
<feature type="region of interest" description="Disordered" evidence="1">
    <location>
        <begin position="410"/>
        <end position="557"/>
    </location>
</feature>
<proteinExistence type="predicted"/>
<dbReference type="Gene3D" id="1.10.510.10">
    <property type="entry name" value="Transferase(Phosphotransferase) domain 1"/>
    <property type="match status" value="1"/>
</dbReference>
<evidence type="ECO:0000313" key="3">
    <source>
        <dbReference type="Proteomes" id="UP000234206"/>
    </source>
</evidence>
<feature type="compositionally biased region" description="Pro residues" evidence="1">
    <location>
        <begin position="505"/>
        <end position="520"/>
    </location>
</feature>
<organism evidence="2 3">
    <name type="scientific">Kytococcus schroeteri</name>
    <dbReference type="NCBI Taxonomy" id="138300"/>
    <lineage>
        <taxon>Bacteria</taxon>
        <taxon>Bacillati</taxon>
        <taxon>Actinomycetota</taxon>
        <taxon>Actinomycetes</taxon>
        <taxon>Micrococcales</taxon>
        <taxon>Kytococcaceae</taxon>
        <taxon>Kytococcus</taxon>
    </lineage>
</organism>
<dbReference type="OrthoDB" id="9786339at2"/>
<gene>
    <name evidence="2" type="ORF">CYJ76_02520</name>
</gene>
<dbReference type="InterPro" id="IPR008979">
    <property type="entry name" value="Galactose-bd-like_sf"/>
</dbReference>
<feature type="compositionally biased region" description="Low complexity" evidence="1">
    <location>
        <begin position="521"/>
        <end position="550"/>
    </location>
</feature>
<dbReference type="SUPFAM" id="SSF49785">
    <property type="entry name" value="Galactose-binding domain-like"/>
    <property type="match status" value="1"/>
</dbReference>
<accession>A0A2I1PCU3</accession>
<feature type="region of interest" description="Disordered" evidence="1">
    <location>
        <begin position="326"/>
        <end position="374"/>
    </location>
</feature>
<evidence type="ECO:0008006" key="4">
    <source>
        <dbReference type="Google" id="ProtNLM"/>
    </source>
</evidence>